<comment type="subcellular location">
    <subcellularLocation>
        <location evidence="1">Cell membrane</location>
        <topology evidence="1">Multi-pass membrane protein</topology>
    </subcellularLocation>
</comment>
<dbReference type="PANTHER" id="PTHR33529">
    <property type="entry name" value="SLR0882 PROTEIN-RELATED"/>
    <property type="match status" value="1"/>
</dbReference>
<sequence>MKRLHWYIIKSFLGPFFMTFFIVVFILLMQFLWKYVDDLVGKGLDFAVLGEMIFYAAFGLLPYAFPLAMLLASLMTFGSLGENYELVAMKSSGISLHRIMKPLFVIAIIISATAFYFSNNILPHTNLKFTTLLWSVKQQRPELVLQEGVFTNEMDGYSIRVGSKDNNTNMLKDLLIYDHTNNKTNESVTVADSGYLRITEDKKFMVLNLYNGVNYSETARSRKEQDKFPFRRDRFDEQTIRVKVRGFDFNRRDDRIFKNTYRMLNIDQLRFMEDSLGNDYKKRLNKFIMEINLNSATISKIYNLTVSHDSLKRDIQIQPDSIFDFDEFFERQDNWVKAEITQSALSAARGNVQTLNMYDDQLYNRKKTLNKYSMERHKKYTLSLAVLIFFFIGAPLGAIIRKGGLGMPVVISILMFIAYYIISMTGEKSAREDVWDMAGGMWFSTFVFLPLGIWLSYKAATDAALMSAETYSKLFSKLGIDKLTRKFSKKNEDTSGNQ</sequence>
<feature type="transmembrane region" description="Helical" evidence="6">
    <location>
        <begin position="434"/>
        <end position="457"/>
    </location>
</feature>
<keyword evidence="8" id="KW-1185">Reference proteome</keyword>
<keyword evidence="2" id="KW-1003">Cell membrane</keyword>
<keyword evidence="5 6" id="KW-0472">Membrane</keyword>
<dbReference type="PANTHER" id="PTHR33529:SF6">
    <property type="entry name" value="YJGP_YJGQ FAMILY PERMEASE"/>
    <property type="match status" value="1"/>
</dbReference>
<evidence type="ECO:0000256" key="2">
    <source>
        <dbReference type="ARBA" id="ARBA00022475"/>
    </source>
</evidence>
<evidence type="ECO:0000256" key="6">
    <source>
        <dbReference type="SAM" id="Phobius"/>
    </source>
</evidence>
<feature type="transmembrane region" description="Helical" evidence="6">
    <location>
        <begin position="99"/>
        <end position="117"/>
    </location>
</feature>
<dbReference type="GO" id="GO:0043190">
    <property type="term" value="C:ATP-binding cassette (ABC) transporter complex"/>
    <property type="evidence" value="ECO:0007669"/>
    <property type="project" value="TreeGrafter"/>
</dbReference>
<dbReference type="OrthoDB" id="1096108at2"/>
<keyword evidence="4 6" id="KW-1133">Transmembrane helix</keyword>
<dbReference type="EMBL" id="FQZE01000012">
    <property type="protein sequence ID" value="SHJ16840.1"/>
    <property type="molecule type" value="Genomic_DNA"/>
</dbReference>
<proteinExistence type="predicted"/>
<reference evidence="7 8" key="1">
    <citation type="submission" date="2016-11" db="EMBL/GenBank/DDBJ databases">
        <authorList>
            <person name="Jaros S."/>
            <person name="Januszkiewicz K."/>
            <person name="Wedrychowicz H."/>
        </authorList>
    </citation>
    <scope>NUCLEOTIDE SEQUENCE [LARGE SCALE GENOMIC DNA]</scope>
    <source>
        <strain evidence="7 8">DSM 27063</strain>
    </source>
</reference>
<organism evidence="7 8">
    <name type="scientific">Tangfeifania diversioriginum</name>
    <dbReference type="NCBI Taxonomy" id="1168035"/>
    <lineage>
        <taxon>Bacteria</taxon>
        <taxon>Pseudomonadati</taxon>
        <taxon>Bacteroidota</taxon>
        <taxon>Bacteroidia</taxon>
        <taxon>Marinilabiliales</taxon>
        <taxon>Prolixibacteraceae</taxon>
        <taxon>Tangfeifania</taxon>
    </lineage>
</organism>
<evidence type="ECO:0000313" key="7">
    <source>
        <dbReference type="EMBL" id="SHJ16840.1"/>
    </source>
</evidence>
<dbReference type="Proteomes" id="UP000184050">
    <property type="component" value="Unassembled WGS sequence"/>
</dbReference>
<gene>
    <name evidence="7" type="ORF">SAMN05444280_11272</name>
</gene>
<dbReference type="STRING" id="1168035.SAMN05444280_11272"/>
<feature type="transmembrane region" description="Helical" evidence="6">
    <location>
        <begin position="380"/>
        <end position="398"/>
    </location>
</feature>
<dbReference type="RefSeq" id="WP_073168779.1">
    <property type="nucleotide sequence ID" value="NZ_FQZE01000012.1"/>
</dbReference>
<feature type="transmembrane region" description="Helical" evidence="6">
    <location>
        <begin position="405"/>
        <end position="422"/>
    </location>
</feature>
<evidence type="ECO:0000313" key="8">
    <source>
        <dbReference type="Proteomes" id="UP000184050"/>
    </source>
</evidence>
<evidence type="ECO:0000256" key="3">
    <source>
        <dbReference type="ARBA" id="ARBA00022692"/>
    </source>
</evidence>
<evidence type="ECO:0000256" key="1">
    <source>
        <dbReference type="ARBA" id="ARBA00004651"/>
    </source>
</evidence>
<dbReference type="InterPro" id="IPR005495">
    <property type="entry name" value="LptG/LptF_permease"/>
</dbReference>
<name>A0A1M6H3S7_9BACT</name>
<feature type="transmembrane region" description="Helical" evidence="6">
    <location>
        <begin position="53"/>
        <end position="78"/>
    </location>
</feature>
<feature type="transmembrane region" description="Helical" evidence="6">
    <location>
        <begin position="12"/>
        <end position="33"/>
    </location>
</feature>
<keyword evidence="3 6" id="KW-0812">Transmembrane</keyword>
<dbReference type="AlphaFoldDB" id="A0A1M6H3S7"/>
<accession>A0A1M6H3S7</accession>
<evidence type="ECO:0000256" key="5">
    <source>
        <dbReference type="ARBA" id="ARBA00023136"/>
    </source>
</evidence>
<dbReference type="GO" id="GO:0015920">
    <property type="term" value="P:lipopolysaccharide transport"/>
    <property type="evidence" value="ECO:0007669"/>
    <property type="project" value="TreeGrafter"/>
</dbReference>
<evidence type="ECO:0000256" key="4">
    <source>
        <dbReference type="ARBA" id="ARBA00022989"/>
    </source>
</evidence>
<protein>
    <submittedName>
        <fullName evidence="7">Lipopolysaccharide export system permease protein</fullName>
    </submittedName>
</protein>
<dbReference type="Pfam" id="PF03739">
    <property type="entry name" value="LptF_LptG"/>
    <property type="match status" value="1"/>
</dbReference>